<organism evidence="2">
    <name type="scientific">Dasosvirus sp</name>
    <dbReference type="NCBI Taxonomy" id="2487764"/>
    <lineage>
        <taxon>Viruses</taxon>
        <taxon>Varidnaviria</taxon>
        <taxon>Bamfordvirae</taxon>
        <taxon>Nucleocytoviricota</taxon>
        <taxon>Megaviricetes</taxon>
        <taxon>Imitervirales</taxon>
        <taxon>Mimiviridae</taxon>
        <taxon>Klosneuvirinae</taxon>
    </lineage>
</organism>
<evidence type="ECO:0000256" key="1">
    <source>
        <dbReference type="SAM" id="Coils"/>
    </source>
</evidence>
<sequence>MSDLAVYLVIDIKEPTNFHYCATLNAECKFEINEEHWSFIVQKIDNTHYHVIANKFNKNKQEFLSKIDKEVEDLTNYDKKIESALKETEENISHLTKDFYTKIATEKDFGSEFIENNQELFGRLAGDIRILEESKKILEKNRSRKNISIKNIVSERFTWTMELGERFTHFGMTFNLCKDIKFPEHDVKQNYEEVEIPILFHESAKKYIKVVSKPNINGSGTLCDILCANGKIMRASVTENNDLYLCAYQDMDNLAYRQRSFIEKIGINEHRVFPVNLETKTSDFKINEKVLALYVQNNGYSNCFLYSGTITKIDDRAISIKFDDGDCCTIHPNYVRKIDGIPENYRVQKGHT</sequence>
<dbReference type="Gene3D" id="2.30.30.140">
    <property type="match status" value="1"/>
</dbReference>
<accession>A0A3G4ZR48</accession>
<gene>
    <name evidence="2" type="ORF">Dasosvirus1_15</name>
</gene>
<name>A0A3G4ZR48_9VIRU</name>
<keyword evidence="1" id="KW-0175">Coiled coil</keyword>
<dbReference type="EMBL" id="MK072042">
    <property type="protein sequence ID" value="AYV77380.1"/>
    <property type="molecule type" value="Genomic_DNA"/>
</dbReference>
<proteinExistence type="predicted"/>
<reference evidence="2" key="1">
    <citation type="submission" date="2018-10" db="EMBL/GenBank/DDBJ databases">
        <title>Hidden diversity of soil giant viruses.</title>
        <authorList>
            <person name="Schulz F."/>
            <person name="Alteio L."/>
            <person name="Goudeau D."/>
            <person name="Ryan E.M."/>
            <person name="Malmstrom R.R."/>
            <person name="Blanchard J."/>
            <person name="Woyke T."/>
        </authorList>
    </citation>
    <scope>NUCLEOTIDE SEQUENCE</scope>
    <source>
        <strain evidence="2">DSV1</strain>
    </source>
</reference>
<evidence type="ECO:0000313" key="2">
    <source>
        <dbReference type="EMBL" id="AYV77380.1"/>
    </source>
</evidence>
<feature type="coiled-coil region" evidence="1">
    <location>
        <begin position="67"/>
        <end position="98"/>
    </location>
</feature>
<protein>
    <submittedName>
        <fullName evidence="2">Uncharacterized protein</fullName>
    </submittedName>
</protein>